<dbReference type="CDD" id="cd05930">
    <property type="entry name" value="A_NRPS"/>
    <property type="match status" value="3"/>
</dbReference>
<dbReference type="InterPro" id="IPR036736">
    <property type="entry name" value="ACP-like_sf"/>
</dbReference>
<dbReference type="Gene3D" id="3.40.50.12780">
    <property type="entry name" value="N-terminal domain of ligase-like"/>
    <property type="match status" value="4"/>
</dbReference>
<keyword evidence="2" id="KW-0597">Phosphoprotein</keyword>
<dbReference type="Proteomes" id="UP000663844">
    <property type="component" value="Unassembled WGS sequence"/>
</dbReference>
<name>A0A819B9C3_9BILA</name>
<dbReference type="PROSITE" id="PS50075">
    <property type="entry name" value="CARRIER"/>
    <property type="match status" value="3"/>
</dbReference>
<dbReference type="GO" id="GO:0005829">
    <property type="term" value="C:cytosol"/>
    <property type="evidence" value="ECO:0007669"/>
    <property type="project" value="TreeGrafter"/>
</dbReference>
<dbReference type="PROSITE" id="PS00455">
    <property type="entry name" value="AMP_BINDING"/>
    <property type="match status" value="3"/>
</dbReference>
<dbReference type="GO" id="GO:0043041">
    <property type="term" value="P:amino acid activation for nonribosomal peptide biosynthetic process"/>
    <property type="evidence" value="ECO:0007669"/>
    <property type="project" value="TreeGrafter"/>
</dbReference>
<dbReference type="Gene3D" id="1.10.1200.10">
    <property type="entry name" value="ACP-like"/>
    <property type="match status" value="3"/>
</dbReference>
<evidence type="ECO:0000313" key="6">
    <source>
        <dbReference type="Proteomes" id="UP000663844"/>
    </source>
</evidence>
<dbReference type="Gene3D" id="3.30.300.30">
    <property type="match status" value="3"/>
</dbReference>
<dbReference type="Pfam" id="PF00550">
    <property type="entry name" value="PP-binding"/>
    <property type="match status" value="3"/>
</dbReference>
<dbReference type="InterPro" id="IPR023213">
    <property type="entry name" value="CAT-like_dom_sf"/>
</dbReference>
<dbReference type="Pfam" id="PF00501">
    <property type="entry name" value="AMP-binding"/>
    <property type="match status" value="3"/>
</dbReference>
<dbReference type="EMBL" id="CAJOAZ010001308">
    <property type="protein sequence ID" value="CAF3797125.1"/>
    <property type="molecule type" value="Genomic_DNA"/>
</dbReference>
<reference evidence="5" key="1">
    <citation type="submission" date="2021-02" db="EMBL/GenBank/DDBJ databases">
        <authorList>
            <person name="Nowell W R."/>
        </authorList>
    </citation>
    <scope>NUCLEOTIDE SEQUENCE</scope>
</reference>
<evidence type="ECO:0000256" key="1">
    <source>
        <dbReference type="ARBA" id="ARBA00022450"/>
    </source>
</evidence>
<dbReference type="InterPro" id="IPR000873">
    <property type="entry name" value="AMP-dep_synth/lig_dom"/>
</dbReference>
<keyword evidence="1" id="KW-0596">Phosphopantetheine</keyword>
<comment type="caution">
    <text evidence="5">The sequence shown here is derived from an EMBL/GenBank/DDBJ whole genome shotgun (WGS) entry which is preliminary data.</text>
</comment>
<dbReference type="PANTHER" id="PTHR45527:SF1">
    <property type="entry name" value="FATTY ACID SYNTHASE"/>
    <property type="match status" value="1"/>
</dbReference>
<dbReference type="GO" id="GO:0047527">
    <property type="term" value="F:2,3-dihydroxybenzoate-serine ligase activity"/>
    <property type="evidence" value="ECO:0007669"/>
    <property type="project" value="TreeGrafter"/>
</dbReference>
<dbReference type="InterPro" id="IPR020845">
    <property type="entry name" value="AMP-binding_CS"/>
</dbReference>
<feature type="domain" description="Carrier" evidence="4">
    <location>
        <begin position="4483"/>
        <end position="4563"/>
    </location>
</feature>
<dbReference type="GO" id="GO:0009239">
    <property type="term" value="P:enterobactin biosynthetic process"/>
    <property type="evidence" value="ECO:0007669"/>
    <property type="project" value="TreeGrafter"/>
</dbReference>
<accession>A0A819B9C3</accession>
<dbReference type="NCBIfam" id="NF003417">
    <property type="entry name" value="PRK04813.1"/>
    <property type="match status" value="4"/>
</dbReference>
<dbReference type="SUPFAM" id="SSF47336">
    <property type="entry name" value="ACP-like"/>
    <property type="match status" value="3"/>
</dbReference>
<gene>
    <name evidence="5" type="ORF">OXD698_LOCUS18032</name>
</gene>
<dbReference type="InterPro" id="IPR042099">
    <property type="entry name" value="ANL_N_sf"/>
</dbReference>
<evidence type="ECO:0000256" key="2">
    <source>
        <dbReference type="ARBA" id="ARBA00022553"/>
    </source>
</evidence>
<dbReference type="NCBIfam" id="TIGR01733">
    <property type="entry name" value="AA-adenyl-dom"/>
    <property type="match status" value="1"/>
</dbReference>
<feature type="domain" description="Carrier" evidence="4">
    <location>
        <begin position="2883"/>
        <end position="2961"/>
    </location>
</feature>
<proteinExistence type="predicted"/>
<protein>
    <recommendedName>
        <fullName evidence="4">Carrier domain-containing protein</fullName>
    </recommendedName>
</protein>
<evidence type="ECO:0000259" key="4">
    <source>
        <dbReference type="PROSITE" id="PS50075"/>
    </source>
</evidence>
<dbReference type="InterPro" id="IPR010071">
    <property type="entry name" value="AA_adenyl_dom"/>
</dbReference>
<dbReference type="InterPro" id="IPR025110">
    <property type="entry name" value="AMP-bd_C"/>
</dbReference>
<dbReference type="Pfam" id="PF00668">
    <property type="entry name" value="Condensation"/>
    <property type="match status" value="6"/>
</dbReference>
<dbReference type="Pfam" id="PF13193">
    <property type="entry name" value="AMP-binding_C"/>
    <property type="match status" value="2"/>
</dbReference>
<feature type="region of interest" description="Disordered" evidence="3">
    <location>
        <begin position="4462"/>
        <end position="4481"/>
    </location>
</feature>
<feature type="compositionally biased region" description="Low complexity" evidence="3">
    <location>
        <begin position="4465"/>
        <end position="4478"/>
    </location>
</feature>
<evidence type="ECO:0000313" key="5">
    <source>
        <dbReference type="EMBL" id="CAF3797125.1"/>
    </source>
</evidence>
<evidence type="ECO:0000256" key="3">
    <source>
        <dbReference type="SAM" id="MobiDB-lite"/>
    </source>
</evidence>
<feature type="domain" description="Carrier" evidence="4">
    <location>
        <begin position="1336"/>
        <end position="1414"/>
    </location>
</feature>
<dbReference type="GO" id="GO:0031177">
    <property type="term" value="F:phosphopantetheine binding"/>
    <property type="evidence" value="ECO:0007669"/>
    <property type="project" value="TreeGrafter"/>
</dbReference>
<dbReference type="Gene3D" id="3.30.559.30">
    <property type="entry name" value="Nonribosomal peptide synthetase, condensation domain"/>
    <property type="match status" value="6"/>
</dbReference>
<dbReference type="SUPFAM" id="SSF52777">
    <property type="entry name" value="CoA-dependent acyltransferases"/>
    <property type="match status" value="12"/>
</dbReference>
<sequence>MFSRTKVAATATKGSTVQKEQRLTISGRTEAIASFGQQRIWFHEQLYFHASELSVYNIVVPLIIKQGSLSIERIRSSLRSVIEEHTVLRTAVRFNPGTNQIEQYIQPVADDIYLFQHSRRISTAEQLDGLLTDESIRKHFDVENGRVVKCHLVERGDENHGHLLHENDLIVFTIHHIAFDLTSSKSFVKAFERACWIDAPHQSTLLIQQYIDFALYEQAILADTNPNSRMNKARRFWSDLMHGYDWNRIRNLASNEIKHDQTRSGRGYSTVFVLDQRVVDAMMMFASSNNITMFSLAFASFYAFLFKLLNNEEDVCAASVVANRFNQETKEMIGMFVNILPYRIQVEPNKSFNHFVQKVQQLSTDILEHASLPYQEIIGLHDKQKHQRLPSTFFQYDSLMSSVTQKSTMELTVDKDSVIGAYYDRDRSRGNGLAIFDMAVTIAHEHHARTTECVIDCAVEIFQSLAIVNELAIRFEHMLTQLFCSSMIDEPMYKLSIVLSNDENLIHQLDNKHIASSNSCTSTIQECSTIENQISMTDASIYWLDTLYDCHFDQYLSLPYDRYRLMNEHRTGHTTSVSFDFGQDLSHHFLTYASSNNIRHEHLALAIYYVYLFKLTNGEKDLCISMNIDNRYRDELKSITGLFENTIPLRCQLDPHWCFHQLLEYVQEITTNSMKYSYFPLQRILDQHPNVSKPAFLDISFQFLSSMIRSDNKQITIGDSQLSSISSTMDINDNEVRNKYDFSLLIQHDLDINQLSCTINASLDLFNVETIDKISQRFHSILEQLFTSVDNQMNKSICEISVTLPNERLLMQSMNNTQVLFPSPVSCIHHAFIYQVMKHPQKLAVELDKQSLTYCELLYSVQMLSLTLLNEYHVFPGEIICQCVERSLSMVIGIMAIEMAGGVYCPLSPRDPQHRLRALTQQTQSRLVLVHHLTKTKFSNDNVVFDIDSVLNVSNMDSDMDCNFLSTVKVKGKKIAYIIFTSGSTGTPKAVQVRHKNFIDCINSLAYINSFNKDDTVVQMTRCSFDIHVQEILGTLLVGGTLIMLHPGGTIDFDYLSEVLKNKQITYLHTVPSLLYSFLSFIEQKNIINTVKHLRSLCSSGEPFSVPLINLIVKIGIANCVVWNLYGPAETTIDCTFHRVSVTKNKESIPIGIPLSNYRYMIINQFLQSSTTDQEGELFMGGVGVFAGYLGRDDLTAKVLLEIDGDVFYRTGDLVRIDNNDLLYYQGRKDHQIKVHGQRIELGEIERCLLNTTSISACIVMKWNDDYLVAYVQSSDVNEQELREHCQSHLSPHMIPSMFIILDKLPLNPNGKIDRKLLPSPHFSSTHLANGLELALPTNDIEATIHRIWCEIFKQNQISTDTNIFTIGGHSLLVMQLFHRYKIEFHLETNTLSITDLFQHPTIIHHAQLIQQSINTIHTMNNSPWSSLHLIQARASFAQERIYLDEQIRFSSETAMNNIYVIPLLYRISSISDHISITRLHYAFQSVITKHNILRTALYIDDNNGNIIQHCLDANIILNDDMKLNGYTIVNIHNDDPRHMNEIIKEILNQAGLFDLSKGRVIRCHILRHYGYSRDNILCENNDLLTKDDLILFTIHHAMFDGASTSIFIRDLSLAYQSNDSLSMDDNSLNYIDYSIHEHIMDMSLSREFWHSQLEEHNIECSLLLPVDRQRSSTNLQRSGSASIAEISFDDEICTSFLNYASAQHLTLFQLGLSIFYVFLFKLTHGQTDLCIGSINANRYRSELLNMIGMFVSTLPFRAELDPHWSFGEIVKYVQEKCLSILEHSHYPLQHILSGLYLTQSNVSFVETMFDFNTVLTDMRHLCLNDVNLEQMSIEQSAEVAKFDFSLTFEYNPLSDNKRLSCYFICSHDLFEKSTISKIAQRFEYMFEQLFQTQSSNILEMNVSSSINKVCLILPEEAKEMELVVFHRLDNIVHEAPASFAQARIWLDERIRFDPDKPQIAIYNMPFVYRLQPGHTLSIKQLRHALHLTVNKHPSLHTSLYFDIEKNLLMQRVITHEDKNNKNNMFSIIETTYETDEQLNEILHDEKRNPQLFDLAQGLVFRCHIIYHKQISSNHLLSDKDVLIFNFHHALFDFPSMELFHHDLNQAYTAGQLLYDDNTNLRYLDYAVIEQQMSMAGASMFWLDALHDCKLDQPLSLPFDRYRLSNENRTGRGTSISFDFGQDLSHDFLIHASSNSISLEHLALTTYYVFLFKLTDGEKDLCISRNIDNRYRDEFKSIIGLFENVIPIRCQLDPHWSFYYLLDYVREMTTNSMKYSYFPLQHILNQHSNISNPVFLDTSFEFISSMTKDEENEMMIGDSRFSLLPYSIKISEDEIMSKFDFILSFQHDLNLNDFSCTINASLDLFNVETVCIIAQRLQTMLHQQLTSFNSKTNKPIHELSLTLSNEQYLMQSLNNTQISFSSSVTCIHHEFVYQVTKHPQKLAVELDEQSLTYGELLHYVQVLSLALLNEYHVFPGEVVCQCVERSLSMVIGIMGIEMAGGVYCPLSPRDPQHRLHALTEQTQSRLVLVHYLTTTKFDDDIISLDIDSVLIGNNVETNIDIGQLSNIRVTLDNLAYIIFTSGSTGIPKAVQLRQQNFINSVLGLVQIDTLHENDIVIQIASATFDAHIQEIVGSLICGATIAMLQPQGESVSSAFIKVLMQFVAQSCQIWNFYGPAEATLGTSCHLIDVTSHMHDLSIGKSLPRYICLLLSNFLQPVVIQEEGELLVGGLGVFAGYLERDDLTARALVQIDGHLFYRTGDLVRIDSNGLLHYRGRKDHQIKLHGQRIELGEIERCLLDITSISACVVMKWNDDYLVAYIQSSHINEEELRQHCQSHLPPHMIPSFFIILDKLPLNANGKIDRKQLPSPHFSSTHLTNNIKLLLPTNDIEVSIHHIWCDIFKLNQISIDTNIFSIGGHSLLMMQLFHQYKAEFHLETNTLSISNLFQHPTITHHAQLIQQFINTIHTMNNSPWSSLHLIQARASFAQERIYLDEQIRFSSNETTMNNIYVIPLLYRISSINHHISITRLYNAFQSVITKHNILRTALYIDDISGNIMQHCLDTHIILNDNMKSYGLIVVNLHNDGRRHMNEIIREILNQSDLFDLSKGHVIRFHVLRHYHQSQDSISYENADLLTENDHILISIHHAMFDGASTSIFIRDLSLAYQSNDSLSMDDNSLNYIDYSIHEHIMDMSLSREFWHSQLEEHNIECSLLLPVDRQRSSTNLQRSGSASIAEISFDDEICTSFLNYASAQHLTLFQLGLSIFYVFLFKLTHGQTDLCIGSINANRYRSELLNMIGMFVSTLPFRAELDPHWSFGEIVKYVQEKCLSILEHSHYPLQHILSGLYLTQSNVSFVETMFDFNTVLTDMRHLCLNDVNLEQMSIEQSAEVAKFDFSLTFEYNPLSDNKRLSCYFICSHDLFEKSTISKIAQRFEYMFEQLFQTQSSNILEMNVSSSINKVCLILPEEAKEMELVVFHRLDNIVHEAPASFAQARIWLDERIRFDPDKPQIAIYNMPFVYRLQPGHTLSIKQLRHALHLTVNKHPSLHTSLYFDIEKNLLMQRVITHEDKNNKNNMFSIIETTYETDEQLNEILHDEKRNPQLFDLAQGLVFRCHIIYHKQISSNHLLSDKDVLIFNFHHALFDFPSMELFHHDLNQAYTAGQLLYDDNTNLRYLDYAVIEQQMSMAGASMFWLDALHDCKLDQPLSLPFDRYRLSNENRTGRGTSISFDFGQDLSHDFLIHASSNSISLEHLALTTYYVFLFKLTDGEKDLCISRNIDNRYRDEFKSIIGLFENVIPIRCQLDPHWSFYYLLDYVREMTTNSMKYSYFPLQHILNQHSNISNPVFLDTSFEFISSMTKDEENEMMIGDSRFSLLPYSIKISEDEIMSKFDFILSFQHDLNLNDFSCTINASLDLFNVETVCIIAQRLQTMLHQQLTSFNSKTNKPIHELSLTLSNEQYLMQSLNNTQISFSSSVTCIHHEFVYQVTKHPQKLAVELDEQSLTYGELLHYVQVLSLALLNEYHVFPGEVVCQCVERSLSMVIGIMGIEMAGGVYCPLSPRDPQHRLHALTEQTQSRLVLVHYLTTTKFDDDIISLDIDSVLIGNNVETNIDIGQLSNIRVTLDNLAYIIFTSGSTGIPKAVQVRHKNFTEFMCSLICGNVLNEQDTILQIARCSFDVHVQDIMGTFVIGGTLIMLHPRGIMDFDYLANVFKEKNITCITTVPTIINNFFSYLQQQNHHSVVQYLRSVCSGGEPCSLKLINLMSNTVTHTCRLWNMYGPAETTIDCTFHLFNNSLETESFPIGRPLSNYQNLVLDELLQRVSIDQEGELFVGGVGVFAGYLGRDDLITKALVEIDDQLFYRTGDLVRYDQQSFLYFQGRKDHQIKLHGQRIELGEIERCLLNITSISACVVIKWNDDYLVAYIQSSDINEQEWREYCQSYLPPHMVPSIFIILDKLPLNQNGKVDRKQLPSPDFSSSTLLSSDKSDTPLNQFEERVHTIWCQVLHCNENHISRTTSFFSVGGHSLLFIELYHHYQSVFNFDAHTLSIAPFLQQPTIFQHSQLLQTVIINNVKATQWHTLNINEGIASFAQERIFLDEQVRFSSDTAIYNELSTLQIVQGSLSLTRLLQAFRYVLNKHKILRTSLIFNDDDGFLKQCITNMHKTFTITMNQTFENDNELRNIIYQRSINPTLFDLSTGHVFYAEILKHQTSLNENENNSNEFIINSDVLLIAFHHVASD</sequence>
<dbReference type="Gene3D" id="3.30.559.10">
    <property type="entry name" value="Chloramphenicol acetyltransferase-like domain"/>
    <property type="match status" value="7"/>
</dbReference>
<dbReference type="GO" id="GO:0009366">
    <property type="term" value="C:enterobactin synthetase complex"/>
    <property type="evidence" value="ECO:0007669"/>
    <property type="project" value="TreeGrafter"/>
</dbReference>
<dbReference type="InterPro" id="IPR009081">
    <property type="entry name" value="PP-bd_ACP"/>
</dbReference>
<organism evidence="5 6">
    <name type="scientific">Adineta steineri</name>
    <dbReference type="NCBI Taxonomy" id="433720"/>
    <lineage>
        <taxon>Eukaryota</taxon>
        <taxon>Metazoa</taxon>
        <taxon>Spiralia</taxon>
        <taxon>Gnathifera</taxon>
        <taxon>Rotifera</taxon>
        <taxon>Eurotatoria</taxon>
        <taxon>Bdelloidea</taxon>
        <taxon>Adinetida</taxon>
        <taxon>Adinetidae</taxon>
        <taxon>Adineta</taxon>
    </lineage>
</organism>
<dbReference type="SUPFAM" id="SSF56801">
    <property type="entry name" value="Acetyl-CoA synthetase-like"/>
    <property type="match status" value="3"/>
</dbReference>
<dbReference type="InterPro" id="IPR045851">
    <property type="entry name" value="AMP-bd_C_sf"/>
</dbReference>
<dbReference type="PANTHER" id="PTHR45527">
    <property type="entry name" value="NONRIBOSOMAL PEPTIDE SYNTHETASE"/>
    <property type="match status" value="1"/>
</dbReference>
<dbReference type="InterPro" id="IPR001242">
    <property type="entry name" value="Condensation_dom"/>
</dbReference>